<feature type="domain" description="FecR protein" evidence="3">
    <location>
        <begin position="64"/>
        <end position="151"/>
    </location>
</feature>
<organism evidence="4 5">
    <name type="scientific">Dongia mobilis</name>
    <dbReference type="NCBI Taxonomy" id="578943"/>
    <lineage>
        <taxon>Bacteria</taxon>
        <taxon>Pseudomonadati</taxon>
        <taxon>Pseudomonadota</taxon>
        <taxon>Alphaproteobacteria</taxon>
        <taxon>Rhodospirillales</taxon>
        <taxon>Dongiaceae</taxon>
        <taxon>Dongia</taxon>
    </lineage>
</organism>
<evidence type="ECO:0000313" key="5">
    <source>
        <dbReference type="Proteomes" id="UP000295783"/>
    </source>
</evidence>
<comment type="caution">
    <text evidence="4">The sequence shown here is derived from an EMBL/GenBank/DDBJ whole genome shotgun (WGS) entry which is preliminary data.</text>
</comment>
<accession>A0A4R6WVH9</accession>
<dbReference type="OrthoDB" id="7366587at2"/>
<dbReference type="AlphaFoldDB" id="A0A4R6WVH9"/>
<keyword evidence="2" id="KW-0732">Signal</keyword>
<keyword evidence="5" id="KW-1185">Reference proteome</keyword>
<evidence type="ECO:0000259" key="3">
    <source>
        <dbReference type="Pfam" id="PF04773"/>
    </source>
</evidence>
<gene>
    <name evidence="4" type="ORF">A8950_0570</name>
</gene>
<dbReference type="Pfam" id="PF04773">
    <property type="entry name" value="FecR"/>
    <property type="match status" value="1"/>
</dbReference>
<name>A0A4R6WVH9_9PROT</name>
<feature type="region of interest" description="Disordered" evidence="1">
    <location>
        <begin position="381"/>
        <end position="401"/>
    </location>
</feature>
<reference evidence="4 5" key="1">
    <citation type="submission" date="2019-03" db="EMBL/GenBank/DDBJ databases">
        <title>Genomic Encyclopedia of Type Strains, Phase III (KMG-III): the genomes of soil and plant-associated and newly described type strains.</title>
        <authorList>
            <person name="Whitman W."/>
        </authorList>
    </citation>
    <scope>NUCLEOTIDE SEQUENCE [LARGE SCALE GENOMIC DNA]</scope>
    <source>
        <strain evidence="4 5">CGMCC 1.7660</strain>
    </source>
</reference>
<protein>
    <submittedName>
        <fullName evidence="4">FecR family protein</fullName>
    </submittedName>
</protein>
<evidence type="ECO:0000313" key="4">
    <source>
        <dbReference type="EMBL" id="TDQ84024.1"/>
    </source>
</evidence>
<proteinExistence type="predicted"/>
<dbReference type="RefSeq" id="WP_133612089.1">
    <property type="nucleotide sequence ID" value="NZ_SNYW01000006.1"/>
</dbReference>
<dbReference type="EMBL" id="SNYW01000006">
    <property type="protein sequence ID" value="TDQ84024.1"/>
    <property type="molecule type" value="Genomic_DNA"/>
</dbReference>
<feature type="compositionally biased region" description="Low complexity" evidence="1">
    <location>
        <begin position="385"/>
        <end position="401"/>
    </location>
</feature>
<sequence length="401" mass="41595">MNRYISGTAVSALALVLAGPALADIGTPAGVAGAVSGSVGLTSPAKQIVTPVAVRSGDGIVMGDNLATGADSRLQVMLLDESAITLGPDAELTIDEFVFDPANTNQDLLAATLLKGAFRLVTGGVARQNPDGTTLNLPNAVLTIRGTTVIGACATSCVVALAGSGEANSAGKKPSTATIRTPKGEATLKRAGFYVEIDADGNISPPARLTEAVEERFATLFPRIDAPGALQRAAFVPQGRGLLEQSGQPAQEGRPLAVNQHEFERADQLDGNDLFEMTTNLPLHRLRYQSGAIGFSGGSGDGDYFVTYNLDLASRSFSGSVFVDHQDNGFQTTIPLLHDPFQQGLSLNEKGFVLDPTLPNDVFDFSYTIGTGGIETTFNYDEDGPGTAPPSTGSGTVPVVP</sequence>
<feature type="signal peptide" evidence="2">
    <location>
        <begin position="1"/>
        <end position="23"/>
    </location>
</feature>
<dbReference type="Proteomes" id="UP000295783">
    <property type="component" value="Unassembled WGS sequence"/>
</dbReference>
<dbReference type="InterPro" id="IPR006860">
    <property type="entry name" value="FecR"/>
</dbReference>
<evidence type="ECO:0000256" key="1">
    <source>
        <dbReference type="SAM" id="MobiDB-lite"/>
    </source>
</evidence>
<evidence type="ECO:0000256" key="2">
    <source>
        <dbReference type="SAM" id="SignalP"/>
    </source>
</evidence>
<feature type="chain" id="PRO_5020368289" evidence="2">
    <location>
        <begin position="24"/>
        <end position="401"/>
    </location>
</feature>